<reference evidence="2 3" key="1">
    <citation type="submission" date="2014-05" db="EMBL/GenBank/DDBJ databases">
        <title>Draft Genome Sequence of Nitratireductor basaltis Strain UMTGB225, A Marine Bacterium Isolated from Green Barrel Tunicate.</title>
        <authorList>
            <person name="Gan H.Y."/>
        </authorList>
    </citation>
    <scope>NUCLEOTIDE SEQUENCE [LARGE SCALE GENOMIC DNA]</scope>
    <source>
        <strain evidence="2 3">UMTGB225</strain>
    </source>
</reference>
<comment type="caution">
    <text evidence="2">The sequence shown here is derived from an EMBL/GenBank/DDBJ whole genome shotgun (WGS) entry which is preliminary data.</text>
</comment>
<dbReference type="PANTHER" id="PTHR43190:SF3">
    <property type="entry name" value="N-ACETYL-D-GLUCOSAMINE KINASE"/>
    <property type="match status" value="1"/>
</dbReference>
<dbReference type="PANTHER" id="PTHR43190">
    <property type="entry name" value="N-ACETYL-D-GLUCOSAMINE KINASE"/>
    <property type="match status" value="1"/>
</dbReference>
<dbReference type="eggNOG" id="COG2971">
    <property type="taxonomic scope" value="Bacteria"/>
</dbReference>
<dbReference type="EMBL" id="JMQM01000001">
    <property type="protein sequence ID" value="KFB09208.1"/>
    <property type="molecule type" value="Genomic_DNA"/>
</dbReference>
<dbReference type="STRING" id="472175.EL18_00223"/>
<dbReference type="AlphaFoldDB" id="A0A084U8C2"/>
<dbReference type="SUPFAM" id="SSF53067">
    <property type="entry name" value="Actin-like ATPase domain"/>
    <property type="match status" value="2"/>
</dbReference>
<protein>
    <submittedName>
        <fullName evidence="2">ATPase, BadF/BadG/BcrA/BcrD type</fullName>
    </submittedName>
</protein>
<name>A0A084U8C2_9HYPH</name>
<evidence type="ECO:0000259" key="1">
    <source>
        <dbReference type="Pfam" id="PF01869"/>
    </source>
</evidence>
<feature type="domain" description="ATPase BadF/BadG/BcrA/BcrD type" evidence="1">
    <location>
        <begin position="16"/>
        <end position="260"/>
    </location>
</feature>
<dbReference type="InterPro" id="IPR043129">
    <property type="entry name" value="ATPase_NBD"/>
</dbReference>
<proteinExistence type="predicted"/>
<organism evidence="2 3">
    <name type="scientific">Nitratireductor basaltis</name>
    <dbReference type="NCBI Taxonomy" id="472175"/>
    <lineage>
        <taxon>Bacteria</taxon>
        <taxon>Pseudomonadati</taxon>
        <taxon>Pseudomonadota</taxon>
        <taxon>Alphaproteobacteria</taxon>
        <taxon>Hyphomicrobiales</taxon>
        <taxon>Phyllobacteriaceae</taxon>
        <taxon>Nitratireductor</taxon>
    </lineage>
</organism>
<evidence type="ECO:0000313" key="3">
    <source>
        <dbReference type="Proteomes" id="UP000053675"/>
    </source>
</evidence>
<dbReference type="Proteomes" id="UP000053675">
    <property type="component" value="Unassembled WGS sequence"/>
</dbReference>
<dbReference type="PATRIC" id="fig|472175.3.peg.230"/>
<keyword evidence="3" id="KW-1185">Reference proteome</keyword>
<accession>A0A084U8C2</accession>
<evidence type="ECO:0000313" key="2">
    <source>
        <dbReference type="EMBL" id="KFB09208.1"/>
    </source>
</evidence>
<dbReference type="InterPro" id="IPR002731">
    <property type="entry name" value="ATPase_BadF"/>
</dbReference>
<dbReference type="InterPro" id="IPR052519">
    <property type="entry name" value="Euk-type_GlcNAc_Kinase"/>
</dbReference>
<sequence>MTADDTIGTGDLVVAVDGGGTGCRVAIAERSGRILSTANGGPANVFSGFDAAVTNIVETVNAACVAGGISVEQLRQADAVLGLAGANVGDAALRLPKRLPFRESLVLWDAETAIRGGLGGEDGAAAILGTGSVFGAVHGGTARLMGGWGFVLGDQASGAWLGRRLLERVLLAHDGLLEASPLCDVILSRFGNAPEEVVQFATSAGPQAFAGFAPQVLEHAAQDDAIALDLVRGGARFVTASLKKLLPEGASRICLIGGLGAQYAPYLPNEITVMLAAPKGNALDGALAIALERYGAA</sequence>
<dbReference type="CDD" id="cd24082">
    <property type="entry name" value="ASKHA_NBD_GspK-like"/>
    <property type="match status" value="1"/>
</dbReference>
<dbReference type="RefSeq" id="WP_036478904.1">
    <property type="nucleotide sequence ID" value="NZ_JMQM01000001.1"/>
</dbReference>
<dbReference type="Gene3D" id="3.30.420.40">
    <property type="match status" value="2"/>
</dbReference>
<gene>
    <name evidence="2" type="ORF">EL18_00223</name>
</gene>
<dbReference type="Pfam" id="PF01869">
    <property type="entry name" value="BcrAD_BadFG"/>
    <property type="match status" value="1"/>
</dbReference>
<dbReference type="OrthoDB" id="63487at2"/>